<dbReference type="EMBL" id="DQ491001">
    <property type="protein sequence ID" value="ABT13871.1"/>
    <property type="molecule type" value="Genomic_DNA"/>
</dbReference>
<proteinExistence type="predicted"/>
<organism evidence="1 2">
    <name type="scientific">Paramecium bursaria Chlorella virus MT325</name>
    <name type="common">PBCV-MT325</name>
    <dbReference type="NCBI Taxonomy" id="346932"/>
    <lineage>
        <taxon>Viruses</taxon>
        <taxon>Varidnaviria</taxon>
        <taxon>Bamfordvirae</taxon>
        <taxon>Nucleocytoviricota</taxon>
        <taxon>Megaviricetes</taxon>
        <taxon>Algavirales</taxon>
        <taxon>Phycodnaviridae</taxon>
        <taxon>Chlorovirus</taxon>
        <taxon>Chlorovirus conductrix</taxon>
        <taxon>Paramecium bursaria Chlorella virus A1</taxon>
    </lineage>
</organism>
<organismHost>
    <name type="scientific">Paramecium bursaria</name>
    <dbReference type="NCBI Taxonomy" id="74790"/>
</organismHost>
<evidence type="ECO:0000313" key="1">
    <source>
        <dbReference type="EMBL" id="ABT13871.1"/>
    </source>
</evidence>
<gene>
    <name evidence="1" type="primary">M317L</name>
    <name evidence="1" type="ORF">MT325_M317L</name>
</gene>
<protein>
    <submittedName>
        <fullName evidence="1">Uncharacterized protein M317L</fullName>
    </submittedName>
</protein>
<dbReference type="Proteomes" id="UP000246715">
    <property type="component" value="Segment"/>
</dbReference>
<evidence type="ECO:0000313" key="2">
    <source>
        <dbReference type="Proteomes" id="UP000246715"/>
    </source>
</evidence>
<reference evidence="1 2" key="1">
    <citation type="journal article" date="2007" name="Virology">
        <title>Sequence and annotation of the 314-kb MT325 and the 321-kb FR483 viruses that infect Chlorella Pbi.</title>
        <authorList>
            <person name="Fitzgerald L.A."/>
            <person name="Graves M.V."/>
            <person name="Li X."/>
            <person name="Feldblyum T."/>
            <person name="Hartigan J."/>
            <person name="Van Etten J.L."/>
        </authorList>
    </citation>
    <scope>NUCLEOTIDE SEQUENCE [LARGE SCALE GENOMIC DNA]</scope>
    <source>
        <strain evidence="1 2">MT325</strain>
    </source>
</reference>
<name>A7IU47_PBCVM</name>
<accession>A7IU47</accession>
<sequence length="168" mass="18117">MASLTQHIITVDSADRNGAAYPNAGQYQIDLPQRYRNIWSAQLLNISLPEPSDSTLKNVFLCVDKISTIDSTAPGAGVNFALAKLPLSVPIGNTYYLDSLTSSFLAIPLQNPVATLDKFNVSFRYPNGNVATLSNNHSYQIMLNCGDYIANGGGSTIGRTQRTMGGTR</sequence>